<dbReference type="Pfam" id="PF23282">
    <property type="entry name" value="WHD_ROQ1"/>
    <property type="match status" value="1"/>
</dbReference>
<reference evidence="5" key="1">
    <citation type="journal article" date="2019" name="Toxins">
        <title>Detection of Abrin-Like and Prepropulchellin-Like Toxin Genes and Transcripts Using Whole Genome Sequencing and Full-Length Transcript Sequencing of Abrus precatorius.</title>
        <authorList>
            <person name="Hovde B.T."/>
            <person name="Daligault H.E."/>
            <person name="Hanschen E.R."/>
            <person name="Kunde Y.A."/>
            <person name="Johnson M.B."/>
            <person name="Starkenburg S.R."/>
            <person name="Johnson S.L."/>
        </authorList>
    </citation>
    <scope>NUCLEOTIDE SEQUENCE [LARGE SCALE GENOMIC DNA]</scope>
</reference>
<gene>
    <name evidence="6" type="primary">LOC113874511</name>
</gene>
<organism evidence="5 6">
    <name type="scientific">Abrus precatorius</name>
    <name type="common">Indian licorice</name>
    <name type="synonym">Glycine abrus</name>
    <dbReference type="NCBI Taxonomy" id="3816"/>
    <lineage>
        <taxon>Eukaryota</taxon>
        <taxon>Viridiplantae</taxon>
        <taxon>Streptophyta</taxon>
        <taxon>Embryophyta</taxon>
        <taxon>Tracheophyta</taxon>
        <taxon>Spermatophyta</taxon>
        <taxon>Magnoliopsida</taxon>
        <taxon>eudicotyledons</taxon>
        <taxon>Gunneridae</taxon>
        <taxon>Pentapetalae</taxon>
        <taxon>rosids</taxon>
        <taxon>fabids</taxon>
        <taxon>Fabales</taxon>
        <taxon>Fabaceae</taxon>
        <taxon>Papilionoideae</taxon>
        <taxon>50 kb inversion clade</taxon>
        <taxon>NPAAA clade</taxon>
        <taxon>indigoferoid/millettioid clade</taxon>
        <taxon>Abreae</taxon>
        <taxon>Abrus</taxon>
    </lineage>
</organism>
<dbReference type="Gene3D" id="3.40.50.10140">
    <property type="entry name" value="Toll/interleukin-1 receptor homology (TIR) domain"/>
    <property type="match status" value="1"/>
</dbReference>
<accession>A0A8B8MMS0</accession>
<dbReference type="Pfam" id="PF01582">
    <property type="entry name" value="TIR"/>
    <property type="match status" value="1"/>
</dbReference>
<dbReference type="InterPro" id="IPR000157">
    <property type="entry name" value="TIR_dom"/>
</dbReference>
<feature type="domain" description="TIR" evidence="4">
    <location>
        <begin position="18"/>
        <end position="194"/>
    </location>
</feature>
<evidence type="ECO:0000256" key="3">
    <source>
        <dbReference type="ARBA" id="ARBA00023027"/>
    </source>
</evidence>
<evidence type="ECO:0000313" key="6">
    <source>
        <dbReference type="RefSeq" id="XP_027368534.1"/>
    </source>
</evidence>
<dbReference type="InterPro" id="IPR002182">
    <property type="entry name" value="NB-ARC"/>
</dbReference>
<sequence>MLCGESSSNSYSNAPLRWKYHVFLSFRGEGTHLDFTHNLQASLQRKGIITFRYDKDKQLEKGDVILEKLHKTIEESLVAIVLLSENYASSTWCLEELQKILESKRVLGTEILPVFYDVNPSDVRYQKNSFAKALEEHAIECEEDKEKVQKWRESLKEVAGFSGWESKNMSYLWKKEELIDDIIESVWTKLRSKMPSYDDGLVGIDSRVEKMDSLLRIELKDEVRIIGIWGMGGIGKTTLARTVFKKICDQFDISCFLENVGEISKESEGMLSLQRALLSHIKIESLKIENLDEGKSTIHQLLHNKKVLLVLDDVDNIRQLENLANEQKWFGPGSRIVITTRDMEVLRSYGTTKSYKIELLNSDESLQLFYKKAFKVDEPQEHRLQLSKVAVQQAGGLPLALEMLGSSLCGRNESQWKEFLDMKEYSKKDVVMKNLKISYDGLPPSYQNLFLDMACFFKGWVKEHVRQILTICGRNPSVGIEVLIDKSLLTYDGLRLEMHDLLQEMGRKIVVEKQESLIDASKRSRLWSPEDVDQVLKRNKENELIEGIVLKPSTQPYEANWDPTAFSKMHNLKFLIINCHNIQLPRGLKCLCSSLKFLQWTKYPLEAFPLGVQLDELVELRMLCSKIKKIWGENQFFAMLKLIDLSHSEYLIQTPIVSGVPCLEILLLEDCINLFEVHQSVGQHKKLVLLNLKECINLQNLPRKFEMDSLEELILCGCSKVKKLPDFGKDMKCLSLLNLESCKNLICLPNSICNLKSLRKLSICGCSKFSTLPSNMNENESLEELDVRGTAIREITSSKVCLENLKELLFGGRKDLPSNSSRNLCQRILNFWKQTVLKQLILPPLSHFSSLKFLDLSYCNLNDESIPDDLGSLSSLLGLDLSGNNFVSPPAHCISNLSMLQSLTLTDCPMLESLPMLPPNVQCLCTANSTQMKPLNSDAYMLWKIFESHTNHVYFLYTPHSLYPKPPTTPPNYFHKVLVSQMEDRPHIWFIIPGKEIPKWNEQHFPIDPSHHPYNKLGSDSVASMVVDVPNSCRYSEWWGIIICIALESLNLQLSSPSHVRPSSMGNEETCIYYWICKAPDGEPVDLCIPPEPKFGHLVSECCEEKCQLQLTFYVENLSKTWKPTIRKYGCRVIFKEDAEDWCKFSRLT</sequence>
<dbReference type="InterPro" id="IPR027417">
    <property type="entry name" value="P-loop_NTPase"/>
</dbReference>
<proteinExistence type="predicted"/>
<evidence type="ECO:0000256" key="1">
    <source>
        <dbReference type="ARBA" id="ARBA00022614"/>
    </source>
</evidence>
<dbReference type="RefSeq" id="XP_027368534.1">
    <property type="nucleotide sequence ID" value="XM_027512733.1"/>
</dbReference>
<dbReference type="PRINTS" id="PR00364">
    <property type="entry name" value="DISEASERSIST"/>
</dbReference>
<dbReference type="InterPro" id="IPR035897">
    <property type="entry name" value="Toll_tir_struct_dom_sf"/>
</dbReference>
<dbReference type="SUPFAM" id="SSF52058">
    <property type="entry name" value="L domain-like"/>
    <property type="match status" value="1"/>
</dbReference>
<dbReference type="OrthoDB" id="1357022at2759"/>
<dbReference type="Gene3D" id="3.80.10.10">
    <property type="entry name" value="Ribonuclease Inhibitor"/>
    <property type="match status" value="3"/>
</dbReference>
<keyword evidence="5" id="KW-1185">Reference proteome</keyword>
<dbReference type="Pfam" id="PF00931">
    <property type="entry name" value="NB-ARC"/>
    <property type="match status" value="1"/>
</dbReference>
<keyword evidence="2" id="KW-0677">Repeat</keyword>
<name>A0A8B8MMS0_ABRPR</name>
<dbReference type="SUPFAM" id="SSF52200">
    <property type="entry name" value="Toll/Interleukin receptor TIR domain"/>
    <property type="match status" value="1"/>
</dbReference>
<keyword evidence="1" id="KW-0433">Leucine-rich repeat</keyword>
<dbReference type="KEGG" id="aprc:113874511"/>
<dbReference type="GO" id="GO:0006952">
    <property type="term" value="P:defense response"/>
    <property type="evidence" value="ECO:0007669"/>
    <property type="project" value="InterPro"/>
</dbReference>
<dbReference type="GO" id="GO:0043531">
    <property type="term" value="F:ADP binding"/>
    <property type="evidence" value="ECO:0007669"/>
    <property type="project" value="InterPro"/>
</dbReference>
<dbReference type="FunFam" id="3.40.50.10140:FF:000007">
    <property type="entry name" value="Disease resistance protein (TIR-NBS-LRR class)"/>
    <property type="match status" value="1"/>
</dbReference>
<dbReference type="Gene3D" id="1.10.8.430">
    <property type="entry name" value="Helical domain of apoptotic protease-activating factors"/>
    <property type="match status" value="1"/>
</dbReference>
<evidence type="ECO:0000259" key="4">
    <source>
        <dbReference type="PROSITE" id="PS50104"/>
    </source>
</evidence>
<dbReference type="GO" id="GO:0007165">
    <property type="term" value="P:signal transduction"/>
    <property type="evidence" value="ECO:0007669"/>
    <property type="project" value="InterPro"/>
</dbReference>
<evidence type="ECO:0000256" key="2">
    <source>
        <dbReference type="ARBA" id="ARBA00022737"/>
    </source>
</evidence>
<dbReference type="InterPro" id="IPR058192">
    <property type="entry name" value="WHD_ROQ1-like"/>
</dbReference>
<dbReference type="InterPro" id="IPR042197">
    <property type="entry name" value="Apaf_helical"/>
</dbReference>
<dbReference type="Proteomes" id="UP000694853">
    <property type="component" value="Unplaced"/>
</dbReference>
<dbReference type="Gene3D" id="3.40.50.300">
    <property type="entry name" value="P-loop containing nucleotide triphosphate hydrolases"/>
    <property type="match status" value="1"/>
</dbReference>
<evidence type="ECO:0000313" key="5">
    <source>
        <dbReference type="Proteomes" id="UP000694853"/>
    </source>
</evidence>
<protein>
    <submittedName>
        <fullName evidence="6">TMV resistance protein N-like</fullName>
    </submittedName>
</protein>
<dbReference type="PANTHER" id="PTHR11017:SF559">
    <property type="entry name" value="DISEASE RESISTANCE PROTEIN CHL1"/>
    <property type="match status" value="1"/>
</dbReference>
<dbReference type="InterPro" id="IPR044974">
    <property type="entry name" value="Disease_R_plants"/>
</dbReference>
<dbReference type="SUPFAM" id="SSF52540">
    <property type="entry name" value="P-loop containing nucleoside triphosphate hydrolases"/>
    <property type="match status" value="1"/>
</dbReference>
<dbReference type="SMART" id="SM00255">
    <property type="entry name" value="TIR"/>
    <property type="match status" value="1"/>
</dbReference>
<reference evidence="6" key="2">
    <citation type="submission" date="2025-08" db="UniProtKB">
        <authorList>
            <consortium name="RefSeq"/>
        </authorList>
    </citation>
    <scope>IDENTIFICATION</scope>
    <source>
        <tissue evidence="6">Young leaves</tissue>
    </source>
</reference>
<dbReference type="PANTHER" id="PTHR11017">
    <property type="entry name" value="LEUCINE-RICH REPEAT-CONTAINING PROTEIN"/>
    <property type="match status" value="1"/>
</dbReference>
<dbReference type="PROSITE" id="PS50104">
    <property type="entry name" value="TIR"/>
    <property type="match status" value="1"/>
</dbReference>
<keyword evidence="3" id="KW-0520">NAD</keyword>
<dbReference type="AlphaFoldDB" id="A0A8B8MMS0"/>
<dbReference type="InterPro" id="IPR032675">
    <property type="entry name" value="LRR_dom_sf"/>
</dbReference>
<dbReference type="GeneID" id="113874511"/>